<organism evidence="1 2">
    <name type="scientific">Echinicola strongylocentroti</name>
    <dbReference type="NCBI Taxonomy" id="1795355"/>
    <lineage>
        <taxon>Bacteria</taxon>
        <taxon>Pseudomonadati</taxon>
        <taxon>Bacteroidota</taxon>
        <taxon>Cytophagia</taxon>
        <taxon>Cytophagales</taxon>
        <taxon>Cyclobacteriaceae</taxon>
        <taxon>Echinicola</taxon>
    </lineage>
</organism>
<protein>
    <recommendedName>
        <fullName evidence="3">Cyclic nucleotide-binding domain-containing protein</fullName>
    </recommendedName>
</protein>
<dbReference type="InterPro" id="IPR018490">
    <property type="entry name" value="cNMP-bd_dom_sf"/>
</dbReference>
<gene>
    <name evidence="1" type="ORF">DN752_04315</name>
</gene>
<dbReference type="InterPro" id="IPR008949">
    <property type="entry name" value="Isoprenoid_synthase_dom_sf"/>
</dbReference>
<dbReference type="Proteomes" id="UP000248688">
    <property type="component" value="Chromosome"/>
</dbReference>
<dbReference type="RefSeq" id="WP_112782844.1">
    <property type="nucleotide sequence ID" value="NZ_CP030041.1"/>
</dbReference>
<reference evidence="1 2" key="1">
    <citation type="submission" date="2018-06" db="EMBL/GenBank/DDBJ databases">
        <title>Echinicola strongylocentroti sp. nov., isolated from a sea urchin Strongylocentrotus intermedius.</title>
        <authorList>
            <person name="Bae S.S."/>
        </authorList>
    </citation>
    <scope>NUCLEOTIDE SEQUENCE [LARGE SCALE GENOMIC DNA]</scope>
    <source>
        <strain evidence="1 2">MEBiC08714</strain>
    </source>
</reference>
<dbReference type="SUPFAM" id="SSF51206">
    <property type="entry name" value="cAMP-binding domain-like"/>
    <property type="match status" value="1"/>
</dbReference>
<sequence>MNKLTNLKLLKNLLDGVLRVEWEHYLKLKENLSFQHFKKRQLIRSAGIKERYCYLVMKGMAGITLKGKLEKVFPEGSLCMDRASGAMESPSIYAIEAMEDSLVVFWEKDWEKVIMEKVPVFKEMSKRLYRDFQDLDRFYEHLQMLEYGSAIPLFRENCGQLEERLSRKRFAELFGKSTKTILRFDLKMSGRTSKVPFLEKLGVTPLSHPAKVRIRRKVTSWVNYYPLLADTETAGQMQLMNLPFLIVHVFSMGKEDRVEWAGKLMALLTAVDLFMYQFYYGEGPMYWEKIKNGFERILLGKRNHEHVPRLNAYFSALGDLMEEARTMLSKEEELMICLLIKSYLEERQWKAGSQTATSSTDLFRLKSLRTQFSEGRLTLACLKIVHKELWASLGPHQKGMDQLLENAICLISISNEMMVENAVVFKHLPHNLVALESRINEISRKEVLERLWQSYGEIHAEMVHQKKVLMDQSHGTAKKQLMDFMRLVELQLAAWPEWYSKVLSRKVETKNYRSYGN</sequence>
<dbReference type="Gene3D" id="2.60.120.10">
    <property type="entry name" value="Jelly Rolls"/>
    <property type="match status" value="1"/>
</dbReference>
<dbReference type="Gene3D" id="1.10.600.10">
    <property type="entry name" value="Farnesyl Diphosphate Synthase"/>
    <property type="match status" value="1"/>
</dbReference>
<dbReference type="EMBL" id="CP030041">
    <property type="protein sequence ID" value="AWW29429.1"/>
    <property type="molecule type" value="Genomic_DNA"/>
</dbReference>
<name>A0A2Z4IF76_9BACT</name>
<accession>A0A2Z4IF76</accession>
<proteinExistence type="predicted"/>
<dbReference type="AlphaFoldDB" id="A0A2Z4IF76"/>
<evidence type="ECO:0000313" key="2">
    <source>
        <dbReference type="Proteomes" id="UP000248688"/>
    </source>
</evidence>
<evidence type="ECO:0008006" key="3">
    <source>
        <dbReference type="Google" id="ProtNLM"/>
    </source>
</evidence>
<dbReference type="InterPro" id="IPR014710">
    <property type="entry name" value="RmlC-like_jellyroll"/>
</dbReference>
<dbReference type="KEGG" id="est:DN752_04315"/>
<evidence type="ECO:0000313" key="1">
    <source>
        <dbReference type="EMBL" id="AWW29429.1"/>
    </source>
</evidence>
<dbReference type="OrthoDB" id="832414at2"/>
<keyword evidence="2" id="KW-1185">Reference proteome</keyword>